<dbReference type="SUPFAM" id="SSF64484">
    <property type="entry name" value="beta and beta-prime subunits of DNA dependent RNA-polymerase"/>
    <property type="match status" value="1"/>
</dbReference>
<proteinExistence type="predicted"/>
<dbReference type="Gene3D" id="2.40.50.100">
    <property type="match status" value="1"/>
</dbReference>
<accession>A0A481W4P6</accession>
<feature type="region of interest" description="Disordered" evidence="1">
    <location>
        <begin position="363"/>
        <end position="383"/>
    </location>
</feature>
<dbReference type="EMBL" id="MK552327">
    <property type="protein sequence ID" value="QBJ02770.1"/>
    <property type="molecule type" value="Genomic_DNA"/>
</dbReference>
<sequence>MRLAIEQFRKQYTVFEQGKLQQPKLHLLNKLFLPQRSIVHFSDPNGAVRGPSQTDPLFNKVTGKVYIEHVTSLASTEGNPRKSALTASKLQAEFRQQNAFFKPLTKDEALAINPLNVMVFNYNLLDPQWIYQPNFKAGFLRWSNNQRTFWQNVAASHRRFGWEQFVEIHLPEQMPDLASFKRMADNQNQTNLETFATPQQFSIWDLYRWLGPMREQSMMSVVQPDMYSKIWFLIRARDRFIVLNMGALDEWRDGTKDLEATVTVEEFINIFGTQVFDLGYEDIKEEEQFAFNKIHGTMQELGLTTNVAVESFVHTFGMEAFFPPAVMQRRVLSLLAAMTEYNHQAEALSNVIDHTNLVDVEEEPVNELESGEEEDNGTLPDKNEEVEPVHVEEETAFDIPAFTIPSLDFTENGATYNPPDAELFTTKLQIESDAELVHRPREIKVEAQRVDAIPDNVAEAAPIVAGVAGPAYELYKLGIIQPRTFEQAITDAESYTRIKDPFGTGKTLEEAMQFTQEDYELPADTQLADSATVLDKSMLGSKLKAMQRKYQTHLRNKDMINAVLSVQKQGTAVTNYEVEEVRNAMNHYEIHKVTLKPIRGKPGTIYFRVPVVDRDGRFVSNGVTYRMRMQRADLPIRKVKPDTVALTSYYNKTFVTRSHLAAHNYDAWITRQIRERALDPEDNRITAVLYAELDQSAYALPRVYTQLGSAFRGFTADNVFLYFKFDDHVEYFKAKFKVDATQYETKEYTLVGVMNGKLPVMIDRKGQFYVHDKGSLEPLGSIVELLGLDQTKAPLEGAFMNVGSKDLPLAFVFGYKYGLTATLKRLNAKYTRHHRGERIPLTSDNYVLAFQDDVLVFDRSDYRTQLIMGGMRKYAKLMPHFSIYDFDKPDVYQRLLLETGMTARFTKEIDALFAAWMDPITEGLLKQMGEPTTFDALLYRAVDMLLIDWSPAEVDGAYMRYRGYERMAGTVYNELNKAVKRFNNATGSAAVQVQMDPAVIWKKCTQDPTIMVVEDSNPLANIREQESMTYRGDGGRSTTSMVARTRIYGEADVGVVSESTVDSGDVGVIAYLTPDANFNSMRGTTRPFDPTTDGPARQLSTCALLGVATTNDDTKRINFISIQQQQGIYADGYEPTPLRTGYEQIVAQRTSSIFASAAEDDGKVIAVDEHGITVEYANGETTSYQMGKIHGSAAGTHYPHSIISDLKAGDTFKRGQTLAYNEKYFTPDRMSPGQVIWKAGINTVVAFSDNLDTLEDGSVISESCAIKMNTQTTKIKSVSVSFEQNIEDIVKVGDHVDLDSILCTIKDPDSGGGSVFDEVSRETLAKLSNYSPRAKVVGTVSKIECFYHGDRDEMSDSLRKVAYASDKVREAEAKARGQEFFSGEVDHEYRIRGNGLEPQSLVINIYIDHDIPCGVGDKGVVANQMKTVFSRVMRGVNQTKSGLDIDLIFGNTSVEERMVLSPKLIGTTTILLAELSKHLVGVYRGTANAKSK</sequence>
<dbReference type="Proteomes" id="UP000294134">
    <property type="component" value="Segment"/>
</dbReference>
<reference evidence="2 3" key="1">
    <citation type="submission" date="2019-02" db="EMBL/GenBank/DDBJ databases">
        <authorList>
            <person name="Frampton R.A."/>
            <person name="Wojtus J.K."/>
            <person name="Fineran P.C."/>
            <person name="Hendrickson H.L."/>
        </authorList>
    </citation>
    <scope>NUCLEOTIDE SEQUENCE [LARGE SCALE GENOMIC DNA]</scope>
</reference>
<gene>
    <name evidence="2" type="ORF">PSA21_244</name>
</gene>
<evidence type="ECO:0000256" key="1">
    <source>
        <dbReference type="SAM" id="MobiDB-lite"/>
    </source>
</evidence>
<name>A0A481W4P6_9CAUD</name>
<keyword evidence="3" id="KW-1185">Reference proteome</keyword>
<feature type="compositionally biased region" description="Acidic residues" evidence="1">
    <location>
        <begin position="363"/>
        <end position="376"/>
    </location>
</feature>
<organism evidence="2 3">
    <name type="scientific">Pseudomonas phage Psa21</name>
    <dbReference type="NCBI Taxonomy" id="2530023"/>
    <lineage>
        <taxon>Viruses</taxon>
        <taxon>Duplodnaviria</taxon>
        <taxon>Heunggongvirae</taxon>
        <taxon>Uroviricota</taxon>
        <taxon>Caudoviricetes</taxon>
        <taxon>Chimalliviridae</taxon>
        <taxon>Tepukevirus</taxon>
        <taxon>Tepukevirus Psa21</taxon>
    </lineage>
</organism>
<protein>
    <submittedName>
        <fullName evidence="2">Putative RNA polymerase subunit beta</fullName>
    </submittedName>
</protein>
<evidence type="ECO:0000313" key="3">
    <source>
        <dbReference type="Proteomes" id="UP000294134"/>
    </source>
</evidence>
<evidence type="ECO:0000313" key="2">
    <source>
        <dbReference type="EMBL" id="QBJ02770.1"/>
    </source>
</evidence>